<name>A0A392VVI6_9FABA</name>
<keyword evidence="2" id="KW-1185">Reference proteome</keyword>
<dbReference type="EMBL" id="LXQA011300392">
    <property type="protein sequence ID" value="MCI92414.1"/>
    <property type="molecule type" value="Genomic_DNA"/>
</dbReference>
<dbReference type="Proteomes" id="UP000265520">
    <property type="component" value="Unassembled WGS sequence"/>
</dbReference>
<protein>
    <submittedName>
        <fullName evidence="1">Uncharacterized protein</fullName>
    </submittedName>
</protein>
<comment type="caution">
    <text evidence="1">The sequence shown here is derived from an EMBL/GenBank/DDBJ whole genome shotgun (WGS) entry which is preliminary data.</text>
</comment>
<sequence length="29" mass="3151">KELEQQVMGTFKGEVVGLSVRRGSDTEIG</sequence>
<accession>A0A392VVI6</accession>
<reference evidence="1 2" key="1">
    <citation type="journal article" date="2018" name="Front. Plant Sci.">
        <title>Red Clover (Trifolium pratense) and Zigzag Clover (T. medium) - A Picture of Genomic Similarities and Differences.</title>
        <authorList>
            <person name="Dluhosova J."/>
            <person name="Istvanek J."/>
            <person name="Nedelnik J."/>
            <person name="Repkova J."/>
        </authorList>
    </citation>
    <scope>NUCLEOTIDE SEQUENCE [LARGE SCALE GENOMIC DNA]</scope>
    <source>
        <strain evidence="2">cv. 10/8</strain>
        <tissue evidence="1">Leaf</tissue>
    </source>
</reference>
<evidence type="ECO:0000313" key="2">
    <source>
        <dbReference type="Proteomes" id="UP000265520"/>
    </source>
</evidence>
<dbReference type="AlphaFoldDB" id="A0A392VVI6"/>
<proteinExistence type="predicted"/>
<organism evidence="1 2">
    <name type="scientific">Trifolium medium</name>
    <dbReference type="NCBI Taxonomy" id="97028"/>
    <lineage>
        <taxon>Eukaryota</taxon>
        <taxon>Viridiplantae</taxon>
        <taxon>Streptophyta</taxon>
        <taxon>Embryophyta</taxon>
        <taxon>Tracheophyta</taxon>
        <taxon>Spermatophyta</taxon>
        <taxon>Magnoliopsida</taxon>
        <taxon>eudicotyledons</taxon>
        <taxon>Gunneridae</taxon>
        <taxon>Pentapetalae</taxon>
        <taxon>rosids</taxon>
        <taxon>fabids</taxon>
        <taxon>Fabales</taxon>
        <taxon>Fabaceae</taxon>
        <taxon>Papilionoideae</taxon>
        <taxon>50 kb inversion clade</taxon>
        <taxon>NPAAA clade</taxon>
        <taxon>Hologalegina</taxon>
        <taxon>IRL clade</taxon>
        <taxon>Trifolieae</taxon>
        <taxon>Trifolium</taxon>
    </lineage>
</organism>
<feature type="non-terminal residue" evidence="1">
    <location>
        <position position="1"/>
    </location>
</feature>
<evidence type="ECO:0000313" key="1">
    <source>
        <dbReference type="EMBL" id="MCI92414.1"/>
    </source>
</evidence>